<keyword evidence="3" id="KW-0659">Purine metabolism</keyword>
<comment type="cofactor">
    <cofactor evidence="1">
        <name>Mn(2+)</name>
        <dbReference type="ChEBI" id="CHEBI:29035"/>
    </cofactor>
</comment>
<dbReference type="EMBL" id="JALJOT010000001">
    <property type="protein sequence ID" value="KAK9918321.1"/>
    <property type="molecule type" value="Genomic_DNA"/>
</dbReference>
<evidence type="ECO:0000256" key="1">
    <source>
        <dbReference type="ARBA" id="ARBA00001936"/>
    </source>
</evidence>
<keyword evidence="9" id="KW-1185">Reference proteome</keyword>
<dbReference type="SUPFAM" id="SSF55031">
    <property type="entry name" value="Bacterial exopeptidase dimerisation domain"/>
    <property type="match status" value="1"/>
</dbReference>
<organism evidence="8 9">
    <name type="scientific">Coccomyxa subellipsoidea</name>
    <dbReference type="NCBI Taxonomy" id="248742"/>
    <lineage>
        <taxon>Eukaryota</taxon>
        <taxon>Viridiplantae</taxon>
        <taxon>Chlorophyta</taxon>
        <taxon>core chlorophytes</taxon>
        <taxon>Trebouxiophyceae</taxon>
        <taxon>Trebouxiophyceae incertae sedis</taxon>
        <taxon>Coccomyxaceae</taxon>
        <taxon>Coccomyxa</taxon>
    </lineage>
</organism>
<dbReference type="InterPro" id="IPR010158">
    <property type="entry name" value="Amidase_Cbmase"/>
</dbReference>
<comment type="subunit">
    <text evidence="2">Homodimer.</text>
</comment>
<proteinExistence type="predicted"/>
<evidence type="ECO:0000256" key="3">
    <source>
        <dbReference type="ARBA" id="ARBA00022631"/>
    </source>
</evidence>
<dbReference type="Proteomes" id="UP001491310">
    <property type="component" value="Unassembled WGS sequence"/>
</dbReference>
<keyword evidence="7" id="KW-0732">Signal</keyword>
<gene>
    <name evidence="8" type="ORF">WJX75_003179</name>
</gene>
<evidence type="ECO:0000313" key="8">
    <source>
        <dbReference type="EMBL" id="KAK9918321.1"/>
    </source>
</evidence>
<keyword evidence="5" id="KW-0378">Hydrolase</keyword>
<feature type="chain" id="PRO_5046971969" description="Amidase" evidence="7">
    <location>
        <begin position="27"/>
        <end position="452"/>
    </location>
</feature>
<comment type="caution">
    <text evidence="8">The sequence shown here is derived from an EMBL/GenBank/DDBJ whole genome shotgun (WGS) entry which is preliminary data.</text>
</comment>
<evidence type="ECO:0000256" key="4">
    <source>
        <dbReference type="ARBA" id="ARBA00022723"/>
    </source>
</evidence>
<evidence type="ECO:0008006" key="10">
    <source>
        <dbReference type="Google" id="ProtNLM"/>
    </source>
</evidence>
<evidence type="ECO:0000313" key="9">
    <source>
        <dbReference type="Proteomes" id="UP001491310"/>
    </source>
</evidence>
<dbReference type="Gene3D" id="3.40.630.10">
    <property type="entry name" value="Zn peptidases"/>
    <property type="match status" value="1"/>
</dbReference>
<dbReference type="Pfam" id="PF01546">
    <property type="entry name" value="Peptidase_M20"/>
    <property type="match status" value="1"/>
</dbReference>
<dbReference type="InterPro" id="IPR036264">
    <property type="entry name" value="Bact_exopeptidase_dim_dom"/>
</dbReference>
<dbReference type="Gene3D" id="3.30.70.360">
    <property type="match status" value="1"/>
</dbReference>
<feature type="signal peptide" evidence="7">
    <location>
        <begin position="1"/>
        <end position="26"/>
    </location>
</feature>
<evidence type="ECO:0000256" key="5">
    <source>
        <dbReference type="ARBA" id="ARBA00022801"/>
    </source>
</evidence>
<keyword evidence="6" id="KW-0464">Manganese</keyword>
<evidence type="ECO:0000256" key="6">
    <source>
        <dbReference type="ARBA" id="ARBA00023211"/>
    </source>
</evidence>
<protein>
    <recommendedName>
        <fullName evidence="10">Amidase</fullName>
    </recommendedName>
</protein>
<name>A0ABR2Z3M0_9CHLO</name>
<dbReference type="CDD" id="cd03884">
    <property type="entry name" value="M20_bAS"/>
    <property type="match status" value="1"/>
</dbReference>
<sequence>MMGLAGGSHLHILLALLVTSICTVRSIKLDVSGEAIASQLLHLATFTDDPNPAVTRIVFTENDLLARGYVKELMTAAGLTVREDPMGNIFGRWEGTDPNAGAVVSGSHADAIPLAGAYDGTLGVIGPIAAVAALRRAGYRPRAPIDVLMFTSEEPTRFGLGCIGSRGMAGELTAALLDEKLDVNGTSFKEASTAAGYGGSSHQEILDGTLIAKGGVAAFVELHIEQGPLLEAEGTQLGIVTAIAAPAALRVFFSGDGGHAGALLMPNRNDAGLAAAEVALAVEASVLETGAIDAVGTTGLFEIGPNTVNSVPREAKLEIDIRDIDATRRDAIVASVLQTVEEVAARRKVRHRVEMINQDAPATCSNQVIQAATEAAQELGASHKQMVSRAYHDSLFMARFAPTGMIFIPCRNGWSHRPDEFATPEDIERGVKALALTLAKLAGSADAAHSEL</sequence>
<dbReference type="NCBIfam" id="TIGR01879">
    <property type="entry name" value="hydantase"/>
    <property type="match status" value="1"/>
</dbReference>
<dbReference type="PIRSF" id="PIRSF001235">
    <property type="entry name" value="Amidase_carbamoylase"/>
    <property type="match status" value="1"/>
</dbReference>
<dbReference type="InterPro" id="IPR002933">
    <property type="entry name" value="Peptidase_M20"/>
</dbReference>
<keyword evidence="4" id="KW-0479">Metal-binding</keyword>
<dbReference type="PANTHER" id="PTHR32494">
    <property type="entry name" value="ALLANTOATE DEIMINASE-RELATED"/>
    <property type="match status" value="1"/>
</dbReference>
<accession>A0ABR2Z3M0</accession>
<reference evidence="8 9" key="1">
    <citation type="journal article" date="2024" name="Nat. Commun.">
        <title>Phylogenomics reveals the evolutionary origins of lichenization in chlorophyte algae.</title>
        <authorList>
            <person name="Puginier C."/>
            <person name="Libourel C."/>
            <person name="Otte J."/>
            <person name="Skaloud P."/>
            <person name="Haon M."/>
            <person name="Grisel S."/>
            <person name="Petersen M."/>
            <person name="Berrin J.G."/>
            <person name="Delaux P.M."/>
            <person name="Dal Grande F."/>
            <person name="Keller J."/>
        </authorList>
    </citation>
    <scope>NUCLEOTIDE SEQUENCE [LARGE SCALE GENOMIC DNA]</scope>
    <source>
        <strain evidence="8 9">SAG 216-7</strain>
    </source>
</reference>
<evidence type="ECO:0000256" key="7">
    <source>
        <dbReference type="SAM" id="SignalP"/>
    </source>
</evidence>
<dbReference type="PANTHER" id="PTHR32494:SF19">
    <property type="entry name" value="ALLANTOATE DEIMINASE-RELATED"/>
    <property type="match status" value="1"/>
</dbReference>
<dbReference type="SUPFAM" id="SSF53187">
    <property type="entry name" value="Zn-dependent exopeptidases"/>
    <property type="match status" value="1"/>
</dbReference>
<evidence type="ECO:0000256" key="2">
    <source>
        <dbReference type="ARBA" id="ARBA00011738"/>
    </source>
</evidence>